<name>A0ABT5J1U3_9NEIS</name>
<dbReference type="SMART" id="SM00421">
    <property type="entry name" value="HTH_LUXR"/>
    <property type="match status" value="1"/>
</dbReference>
<organism evidence="7 8">
    <name type="scientific">Vogesella aquatica</name>
    <dbReference type="NCBI Taxonomy" id="2984206"/>
    <lineage>
        <taxon>Bacteria</taxon>
        <taxon>Pseudomonadati</taxon>
        <taxon>Pseudomonadota</taxon>
        <taxon>Betaproteobacteria</taxon>
        <taxon>Neisseriales</taxon>
        <taxon>Chromobacteriaceae</taxon>
        <taxon>Vogesella</taxon>
    </lineage>
</organism>
<keyword evidence="8" id="KW-1185">Reference proteome</keyword>
<dbReference type="Pfam" id="PF00196">
    <property type="entry name" value="GerE"/>
    <property type="match status" value="1"/>
</dbReference>
<protein>
    <submittedName>
        <fullName evidence="7">Response regulator</fullName>
    </submittedName>
</protein>
<evidence type="ECO:0000256" key="1">
    <source>
        <dbReference type="ARBA" id="ARBA00023015"/>
    </source>
</evidence>
<evidence type="ECO:0000259" key="5">
    <source>
        <dbReference type="PROSITE" id="PS50043"/>
    </source>
</evidence>
<evidence type="ECO:0000256" key="3">
    <source>
        <dbReference type="ARBA" id="ARBA00023163"/>
    </source>
</evidence>
<evidence type="ECO:0000259" key="6">
    <source>
        <dbReference type="PROSITE" id="PS50110"/>
    </source>
</evidence>
<dbReference type="Gene3D" id="3.40.50.2300">
    <property type="match status" value="1"/>
</dbReference>
<dbReference type="InterPro" id="IPR016032">
    <property type="entry name" value="Sig_transdc_resp-reg_C-effctor"/>
</dbReference>
<dbReference type="CDD" id="cd06170">
    <property type="entry name" value="LuxR_C_like"/>
    <property type="match status" value="1"/>
</dbReference>
<evidence type="ECO:0000313" key="7">
    <source>
        <dbReference type="EMBL" id="MDC7718809.1"/>
    </source>
</evidence>
<dbReference type="PROSITE" id="PS50110">
    <property type="entry name" value="RESPONSE_REGULATORY"/>
    <property type="match status" value="1"/>
</dbReference>
<gene>
    <name evidence="7" type="ORF">PQU95_16535</name>
</gene>
<dbReference type="SUPFAM" id="SSF52172">
    <property type="entry name" value="CheY-like"/>
    <property type="match status" value="1"/>
</dbReference>
<keyword evidence="2" id="KW-0238">DNA-binding</keyword>
<feature type="domain" description="Response regulatory" evidence="6">
    <location>
        <begin position="7"/>
        <end position="121"/>
    </location>
</feature>
<dbReference type="InterPro" id="IPR011006">
    <property type="entry name" value="CheY-like_superfamily"/>
</dbReference>
<proteinExistence type="predicted"/>
<dbReference type="Pfam" id="PF00072">
    <property type="entry name" value="Response_reg"/>
    <property type="match status" value="1"/>
</dbReference>
<dbReference type="RefSeq" id="WP_272753031.1">
    <property type="nucleotide sequence ID" value="NZ_JAQQLF010000026.1"/>
</dbReference>
<dbReference type="InterPro" id="IPR001789">
    <property type="entry name" value="Sig_transdc_resp-reg_receiver"/>
</dbReference>
<feature type="domain" description="HTH luxR-type" evidence="5">
    <location>
        <begin position="137"/>
        <end position="202"/>
    </location>
</feature>
<dbReference type="PANTHER" id="PTHR44688:SF16">
    <property type="entry name" value="DNA-BINDING TRANSCRIPTIONAL ACTIVATOR DEVR_DOSR"/>
    <property type="match status" value="1"/>
</dbReference>
<dbReference type="SUPFAM" id="SSF46894">
    <property type="entry name" value="C-terminal effector domain of the bipartite response regulators"/>
    <property type="match status" value="1"/>
</dbReference>
<dbReference type="EMBL" id="JAQQLF010000026">
    <property type="protein sequence ID" value="MDC7718809.1"/>
    <property type="molecule type" value="Genomic_DNA"/>
</dbReference>
<sequence>MASMTPTIFVIDDDPAVRDSLALLIGTQGMRVQTFEHAEAFLENFRPDEIGCLVLDIRMPQTSGLALQDMLNLQNIQMPIIFITGHGDLEECRRAFRGGAVDFLTKPINAVQLLESLKKAIRISIQQQKQEAETQEVRQKLERITERERLILRYVAEGRSSKEIARELALSPRTVEAHRAKLFEKLDINSLAELVRFYLKALDAVQPVPAQDTTQ</sequence>
<keyword evidence="1" id="KW-0805">Transcription regulation</keyword>
<reference evidence="7 8" key="1">
    <citation type="submission" date="2023-01" db="EMBL/GenBank/DDBJ databases">
        <title>Novel species of the genus Vogesella isolated from rivers.</title>
        <authorList>
            <person name="Lu H."/>
        </authorList>
    </citation>
    <scope>NUCLEOTIDE SEQUENCE [LARGE SCALE GENOMIC DNA]</scope>
    <source>
        <strain evidence="7 8">DC21W</strain>
    </source>
</reference>
<evidence type="ECO:0000256" key="4">
    <source>
        <dbReference type="PROSITE-ProRule" id="PRU00169"/>
    </source>
</evidence>
<evidence type="ECO:0000313" key="8">
    <source>
        <dbReference type="Proteomes" id="UP001219956"/>
    </source>
</evidence>
<dbReference type="PROSITE" id="PS50043">
    <property type="entry name" value="HTH_LUXR_2"/>
    <property type="match status" value="1"/>
</dbReference>
<comment type="caution">
    <text evidence="7">The sequence shown here is derived from an EMBL/GenBank/DDBJ whole genome shotgun (WGS) entry which is preliminary data.</text>
</comment>
<dbReference type="PANTHER" id="PTHR44688">
    <property type="entry name" value="DNA-BINDING TRANSCRIPTIONAL ACTIVATOR DEVR_DOSR"/>
    <property type="match status" value="1"/>
</dbReference>
<dbReference type="InterPro" id="IPR000792">
    <property type="entry name" value="Tscrpt_reg_LuxR_C"/>
</dbReference>
<evidence type="ECO:0000256" key="2">
    <source>
        <dbReference type="ARBA" id="ARBA00023125"/>
    </source>
</evidence>
<keyword evidence="4" id="KW-0597">Phosphoprotein</keyword>
<feature type="modified residue" description="4-aspartylphosphate" evidence="4">
    <location>
        <position position="56"/>
    </location>
</feature>
<dbReference type="PRINTS" id="PR00038">
    <property type="entry name" value="HTHLUXR"/>
</dbReference>
<keyword evidence="3" id="KW-0804">Transcription</keyword>
<dbReference type="Gene3D" id="1.10.10.10">
    <property type="entry name" value="Winged helix-like DNA-binding domain superfamily/Winged helix DNA-binding domain"/>
    <property type="match status" value="1"/>
</dbReference>
<dbReference type="SMART" id="SM00448">
    <property type="entry name" value="REC"/>
    <property type="match status" value="1"/>
</dbReference>
<dbReference type="InterPro" id="IPR036388">
    <property type="entry name" value="WH-like_DNA-bd_sf"/>
</dbReference>
<dbReference type="Proteomes" id="UP001219956">
    <property type="component" value="Unassembled WGS sequence"/>
</dbReference>
<accession>A0ABT5J1U3</accession>